<evidence type="ECO:0000256" key="6">
    <source>
        <dbReference type="ARBA" id="ARBA00023004"/>
    </source>
</evidence>
<evidence type="ECO:0000259" key="9">
    <source>
        <dbReference type="PROSITE" id="PS51405"/>
    </source>
</evidence>
<keyword evidence="8" id="KW-1133">Transmembrane helix</keyword>
<dbReference type="AlphaFoldDB" id="A0A166CK29"/>
<evidence type="ECO:0000256" key="4">
    <source>
        <dbReference type="ARBA" id="ARBA00022723"/>
    </source>
</evidence>
<dbReference type="GO" id="GO:0004601">
    <property type="term" value="F:peroxidase activity"/>
    <property type="evidence" value="ECO:0007669"/>
    <property type="project" value="UniProtKB-KW"/>
</dbReference>
<gene>
    <name evidence="10" type="ORF">FIBSPDRAFT_797504</name>
</gene>
<comment type="cofactor">
    <cofactor evidence="1">
        <name>heme b</name>
        <dbReference type="ChEBI" id="CHEBI:60344"/>
    </cofactor>
</comment>
<evidence type="ECO:0000256" key="5">
    <source>
        <dbReference type="ARBA" id="ARBA00023002"/>
    </source>
</evidence>
<protein>
    <submittedName>
        <fullName evidence="10">Cloroperoxidase</fullName>
    </submittedName>
</protein>
<proteinExistence type="inferred from homology"/>
<keyword evidence="4" id="KW-0479">Metal-binding</keyword>
<organism evidence="10">
    <name type="scientific">Athelia psychrophila</name>
    <dbReference type="NCBI Taxonomy" id="1759441"/>
    <lineage>
        <taxon>Eukaryota</taxon>
        <taxon>Fungi</taxon>
        <taxon>Dikarya</taxon>
        <taxon>Basidiomycota</taxon>
        <taxon>Agaricomycotina</taxon>
        <taxon>Agaricomycetes</taxon>
        <taxon>Agaricomycetidae</taxon>
        <taxon>Atheliales</taxon>
        <taxon>Atheliaceae</taxon>
        <taxon>Athelia</taxon>
    </lineage>
</organism>
<dbReference type="PANTHER" id="PTHR33577">
    <property type="entry name" value="STERIGMATOCYSTIN BIOSYNTHESIS PEROXIDASE STCC-RELATED"/>
    <property type="match status" value="1"/>
</dbReference>
<evidence type="ECO:0000256" key="1">
    <source>
        <dbReference type="ARBA" id="ARBA00001970"/>
    </source>
</evidence>
<dbReference type="PROSITE" id="PS51405">
    <property type="entry name" value="HEME_HALOPEROXIDASE"/>
    <property type="match status" value="1"/>
</dbReference>
<name>A0A166CK29_9AGAM</name>
<keyword evidence="8" id="KW-0472">Membrane</keyword>
<reference evidence="10" key="1">
    <citation type="journal article" date="2016" name="Mol. Biol. Evol.">
        <title>Comparative Genomics of Early-Diverging Mushroom-Forming Fungi Provides Insights into the Origins of Lignocellulose Decay Capabilities.</title>
        <authorList>
            <person name="Nagy L.G."/>
            <person name="Riley R."/>
            <person name="Tritt A."/>
            <person name="Adam C."/>
            <person name="Daum C."/>
            <person name="Floudas D."/>
            <person name="Sun H."/>
            <person name="Yadav J.S."/>
            <person name="Pangilinan J."/>
            <person name="Larsson K.H."/>
            <person name="Matsuura K."/>
            <person name="Barry K."/>
            <person name="Labutti K."/>
            <person name="Kuo R."/>
            <person name="Ohm R.A."/>
            <person name="Bhattacharya S.S."/>
            <person name="Shirouzu T."/>
            <person name="Yoshinaga Y."/>
            <person name="Martin F.M."/>
            <person name="Grigoriev I.V."/>
            <person name="Hibbett D.S."/>
        </authorList>
    </citation>
    <scope>NUCLEOTIDE SEQUENCE [LARGE SCALE GENOMIC DNA]</scope>
    <source>
        <strain evidence="10">CBS 109695</strain>
    </source>
</reference>
<keyword evidence="3" id="KW-0349">Heme</keyword>
<sequence length="276" mass="30691">MGIVAPLVNLFVTVYVLSLDGLLTIGNLLMPKRAPGMIVPEGHPGFGGKWPEYIPPKEGDSRSACPGLNAMANHGILPRDGRNIPFLELNHKMKATYNLSTTFCFFIPNYAAQFMKRSYSTGTFNLDELDKHNEIEHDASLIREDTYFEPDQSKIAKPLIEDLLARASGPHGELTVQDIADAMSQRMADSGAENPEFSTSARHQFFGAGNASAMLNVFGGSIPHLRAVLLEERLLEGWLPTITSRYGLTLNAFNFTGFQVWIRMHWKDLQPRKKVA</sequence>
<dbReference type="Gene3D" id="1.10.489.10">
    <property type="entry name" value="Chloroperoxidase-like"/>
    <property type="match status" value="1"/>
</dbReference>
<dbReference type="InterPro" id="IPR000028">
    <property type="entry name" value="Chloroperoxidase"/>
</dbReference>
<keyword evidence="6" id="KW-0408">Iron</keyword>
<keyword evidence="2" id="KW-0575">Peroxidase</keyword>
<evidence type="ECO:0000256" key="3">
    <source>
        <dbReference type="ARBA" id="ARBA00022617"/>
    </source>
</evidence>
<dbReference type="InterPro" id="IPR036851">
    <property type="entry name" value="Chloroperoxidase-like_sf"/>
</dbReference>
<comment type="similarity">
    <text evidence="7">Belongs to the chloroperoxidase family.</text>
</comment>
<evidence type="ECO:0000256" key="2">
    <source>
        <dbReference type="ARBA" id="ARBA00022559"/>
    </source>
</evidence>
<evidence type="ECO:0000256" key="7">
    <source>
        <dbReference type="ARBA" id="ARBA00025795"/>
    </source>
</evidence>
<keyword evidence="8" id="KW-0812">Transmembrane</keyword>
<keyword evidence="5" id="KW-0560">Oxidoreductase</keyword>
<dbReference type="Pfam" id="PF01328">
    <property type="entry name" value="Peroxidase_2"/>
    <property type="match status" value="1"/>
</dbReference>
<feature type="transmembrane region" description="Helical" evidence="8">
    <location>
        <begin position="6"/>
        <end position="29"/>
    </location>
</feature>
<evidence type="ECO:0000256" key="8">
    <source>
        <dbReference type="SAM" id="Phobius"/>
    </source>
</evidence>
<dbReference type="EMBL" id="KV417628">
    <property type="protein sequence ID" value="KZP13735.1"/>
    <property type="molecule type" value="Genomic_DNA"/>
</dbReference>
<evidence type="ECO:0000313" key="10">
    <source>
        <dbReference type="EMBL" id="KZP13735.1"/>
    </source>
</evidence>
<accession>A0A166CK29</accession>
<feature type="domain" description="Heme haloperoxidase family profile" evidence="9">
    <location>
        <begin position="49"/>
        <end position="257"/>
    </location>
</feature>
<dbReference type="STRING" id="436010.A0A166CK29"/>
<dbReference type="GO" id="GO:0046872">
    <property type="term" value="F:metal ion binding"/>
    <property type="evidence" value="ECO:0007669"/>
    <property type="project" value="UniProtKB-KW"/>
</dbReference>
<dbReference type="PANTHER" id="PTHR33577:SF18">
    <property type="entry name" value="HEME HALOPEROXIDASE FAMILY PROFILE DOMAIN-CONTAINING PROTEIN"/>
    <property type="match status" value="1"/>
</dbReference>
<dbReference type="OrthoDB" id="407298at2759"/>
<dbReference type="SUPFAM" id="SSF47571">
    <property type="entry name" value="Cloroperoxidase"/>
    <property type="match status" value="1"/>
</dbReference>